<keyword evidence="1" id="KW-0472">Membrane</keyword>
<dbReference type="Proteomes" id="UP000050920">
    <property type="component" value="Unassembled WGS sequence"/>
</dbReference>
<protein>
    <submittedName>
        <fullName evidence="2">Uncharacterized protein</fullName>
    </submittedName>
</protein>
<proteinExistence type="predicted"/>
<gene>
    <name evidence="2" type="ORF">DY78_GL000019</name>
</gene>
<keyword evidence="3" id="KW-1185">Reference proteome</keyword>
<comment type="caution">
    <text evidence="2">The sequence shown here is derived from an EMBL/GenBank/DDBJ whole genome shotgun (WGS) entry which is preliminary data.</text>
</comment>
<evidence type="ECO:0000313" key="2">
    <source>
        <dbReference type="EMBL" id="KRO29475.1"/>
    </source>
</evidence>
<evidence type="ECO:0000313" key="3">
    <source>
        <dbReference type="Proteomes" id="UP000050920"/>
    </source>
</evidence>
<reference evidence="2 3" key="1">
    <citation type="journal article" date="2015" name="Genome Announc.">
        <title>Expanding the biotechnology potential of lactobacilli through comparative genomics of 213 strains and associated genera.</title>
        <authorList>
            <person name="Sun Z."/>
            <person name="Harris H.M."/>
            <person name="McCann A."/>
            <person name="Guo C."/>
            <person name="Argimon S."/>
            <person name="Zhang W."/>
            <person name="Yang X."/>
            <person name="Jeffery I.B."/>
            <person name="Cooney J.C."/>
            <person name="Kagawa T.F."/>
            <person name="Liu W."/>
            <person name="Song Y."/>
            <person name="Salvetti E."/>
            <person name="Wrobel A."/>
            <person name="Rasinkangas P."/>
            <person name="Parkhill J."/>
            <person name="Rea M.C."/>
            <person name="O'Sullivan O."/>
            <person name="Ritari J."/>
            <person name="Douillard F.P."/>
            <person name="Paul Ross R."/>
            <person name="Yang R."/>
            <person name="Briner A.E."/>
            <person name="Felis G.E."/>
            <person name="de Vos W.M."/>
            <person name="Barrangou R."/>
            <person name="Klaenhammer T.R."/>
            <person name="Caufield P.W."/>
            <person name="Cui Y."/>
            <person name="Zhang H."/>
            <person name="O'Toole P.W."/>
        </authorList>
    </citation>
    <scope>NUCLEOTIDE SEQUENCE [LARGE SCALE GENOMIC DNA]</scope>
    <source>
        <strain evidence="2 3">DSM 21115</strain>
    </source>
</reference>
<organism evidence="2 3">
    <name type="scientific">Lactiplantibacillus fabifermentans DSM 21115</name>
    <dbReference type="NCBI Taxonomy" id="1413187"/>
    <lineage>
        <taxon>Bacteria</taxon>
        <taxon>Bacillati</taxon>
        <taxon>Bacillota</taxon>
        <taxon>Bacilli</taxon>
        <taxon>Lactobacillales</taxon>
        <taxon>Lactobacillaceae</taxon>
        <taxon>Lactiplantibacillus</taxon>
    </lineage>
</organism>
<feature type="transmembrane region" description="Helical" evidence="1">
    <location>
        <begin position="74"/>
        <end position="94"/>
    </location>
</feature>
<feature type="transmembrane region" description="Helical" evidence="1">
    <location>
        <begin position="100"/>
        <end position="119"/>
    </location>
</feature>
<sequence length="249" mass="28699">MDWYVWFNIIGLMVTVALAMRTHYVRRTMFLAVQATNQTMTPRQIRRSWRFFDRAEIAQSQTLRRLDFWGDRGTNLATVGLALTLLKWTGVMLLSWHAQFWIAVSALLVLLGTSLKLIFSWQVQRRLLAAHATSNPQQPLAPGATTETLAHQYLNYRQITSWCLGVVVSVGFVMNATGWLAPDYTALRFYGTWWNYFKFRYHWQTPGSHSMQNIQLPGVTKVAITAPRPQFKLQVVNNKCAFYGTMKNS</sequence>
<feature type="transmembrane region" description="Helical" evidence="1">
    <location>
        <begin position="159"/>
        <end position="181"/>
    </location>
</feature>
<dbReference type="EMBL" id="AYGX02000005">
    <property type="protein sequence ID" value="KRO29475.1"/>
    <property type="molecule type" value="Genomic_DNA"/>
</dbReference>
<dbReference type="RefSeq" id="WP_024624853.1">
    <property type="nucleotide sequence ID" value="NZ_AYGX02000005.1"/>
</dbReference>
<accession>A0A0R2P185</accession>
<dbReference type="AlphaFoldDB" id="A0A0R2P185"/>
<keyword evidence="1" id="KW-1133">Transmembrane helix</keyword>
<feature type="transmembrane region" description="Helical" evidence="1">
    <location>
        <begin position="6"/>
        <end position="24"/>
    </location>
</feature>
<name>A0A0R2P185_9LACO</name>
<evidence type="ECO:0000256" key="1">
    <source>
        <dbReference type="SAM" id="Phobius"/>
    </source>
</evidence>
<keyword evidence="1" id="KW-0812">Transmembrane</keyword>